<comment type="similarity">
    <text evidence="1">Belongs to the metallophosphoesterase superfamily. YfcE family.</text>
</comment>
<keyword evidence="4" id="KW-1185">Reference proteome</keyword>
<gene>
    <name evidence="3" type="ORF">BCF55_0609</name>
</gene>
<evidence type="ECO:0000256" key="1">
    <source>
        <dbReference type="ARBA" id="ARBA00008950"/>
    </source>
</evidence>
<comment type="caution">
    <text evidence="3">The sequence shown here is derived from an EMBL/GenBank/DDBJ whole genome shotgun (WGS) entry which is preliminary data.</text>
</comment>
<name>A0A497XQB0_9AQUI</name>
<dbReference type="InterPro" id="IPR029052">
    <property type="entry name" value="Metallo-depent_PP-like"/>
</dbReference>
<reference evidence="3 4" key="1">
    <citation type="submission" date="2018-10" db="EMBL/GenBank/DDBJ databases">
        <title>Genomic Encyclopedia of Archaeal and Bacterial Type Strains, Phase II (KMG-II): from individual species to whole genera.</title>
        <authorList>
            <person name="Goeker M."/>
        </authorList>
    </citation>
    <scope>NUCLEOTIDE SEQUENCE [LARGE SCALE GENOMIC DNA]</scope>
    <source>
        <strain evidence="3 4">DSM 16510</strain>
    </source>
</reference>
<protein>
    <submittedName>
        <fullName evidence="3">Calcineurin-like phosphoesterase family protein</fullName>
    </submittedName>
</protein>
<dbReference type="InterPro" id="IPR024654">
    <property type="entry name" value="Calcineurin-like_PHP_lpxH"/>
</dbReference>
<dbReference type="AlphaFoldDB" id="A0A497XQB0"/>
<evidence type="ECO:0000259" key="2">
    <source>
        <dbReference type="Pfam" id="PF12850"/>
    </source>
</evidence>
<sequence length="193" mass="22582">MIYFISDTHFYHFNILKLNPQARKFGFERITVEALEKTLKEGDTLYHLGDFTWQLYDEFGVLERWKELPARKVLIMGNHDERFGSSVLREFFDEVYEFSLLLEESGRKFLLSHYPALDLKTNRFPDRQERVEKEFFQSGCDFLVHGHVHYNNGGPMCGCGSKGIPCFNVNVELHNFRPVSLEELLFAGCEGKL</sequence>
<proteinExistence type="inferred from homology"/>
<dbReference type="EMBL" id="RCCJ01000001">
    <property type="protein sequence ID" value="RLJ70340.1"/>
    <property type="molecule type" value="Genomic_DNA"/>
</dbReference>
<dbReference type="SUPFAM" id="SSF56300">
    <property type="entry name" value="Metallo-dependent phosphatases"/>
    <property type="match status" value="1"/>
</dbReference>
<dbReference type="Pfam" id="PF12850">
    <property type="entry name" value="Metallophos_2"/>
    <property type="match status" value="1"/>
</dbReference>
<evidence type="ECO:0000313" key="3">
    <source>
        <dbReference type="EMBL" id="RLJ70340.1"/>
    </source>
</evidence>
<feature type="domain" description="Calcineurin-like phosphoesterase" evidence="2">
    <location>
        <begin position="2"/>
        <end position="150"/>
    </location>
</feature>
<dbReference type="Proteomes" id="UP000267841">
    <property type="component" value="Unassembled WGS sequence"/>
</dbReference>
<accession>A0A497XQB0</accession>
<organism evidence="3 4">
    <name type="scientific">Hydrogenivirga caldilitoris</name>
    <dbReference type="NCBI Taxonomy" id="246264"/>
    <lineage>
        <taxon>Bacteria</taxon>
        <taxon>Pseudomonadati</taxon>
        <taxon>Aquificota</taxon>
        <taxon>Aquificia</taxon>
        <taxon>Aquificales</taxon>
        <taxon>Aquificaceae</taxon>
        <taxon>Hydrogenivirga</taxon>
    </lineage>
</organism>
<dbReference type="RefSeq" id="WP_121009798.1">
    <property type="nucleotide sequence ID" value="NZ_RCCJ01000001.1"/>
</dbReference>
<dbReference type="Gene3D" id="3.60.21.10">
    <property type="match status" value="1"/>
</dbReference>
<dbReference type="OrthoDB" id="5380073at2"/>
<evidence type="ECO:0000313" key="4">
    <source>
        <dbReference type="Proteomes" id="UP000267841"/>
    </source>
</evidence>